<dbReference type="Gene3D" id="1.10.10.10">
    <property type="entry name" value="Winged helix-like DNA-binding domain superfamily/Winged helix DNA-binding domain"/>
    <property type="match status" value="1"/>
</dbReference>
<evidence type="ECO:0000313" key="2">
    <source>
        <dbReference type="EMBL" id="ALG86881.1"/>
    </source>
</evidence>
<protein>
    <recommendedName>
        <fullName evidence="1">HTH marR-type domain-containing protein</fullName>
    </recommendedName>
</protein>
<dbReference type="PRINTS" id="PR00598">
    <property type="entry name" value="HTHMARR"/>
</dbReference>
<keyword evidence="3" id="KW-1185">Reference proteome</keyword>
<dbReference type="SUPFAM" id="SSF46785">
    <property type="entry name" value="Winged helix' DNA-binding domain"/>
    <property type="match status" value="1"/>
</dbReference>
<dbReference type="InterPro" id="IPR036390">
    <property type="entry name" value="WH_DNA-bd_sf"/>
</dbReference>
<dbReference type="GO" id="GO:0003700">
    <property type="term" value="F:DNA-binding transcription factor activity"/>
    <property type="evidence" value="ECO:0007669"/>
    <property type="project" value="InterPro"/>
</dbReference>
<dbReference type="GO" id="GO:0006950">
    <property type="term" value="P:response to stress"/>
    <property type="evidence" value="ECO:0007669"/>
    <property type="project" value="TreeGrafter"/>
</dbReference>
<dbReference type="KEGG" id="goq:ACH46_13280"/>
<proteinExistence type="predicted"/>
<dbReference type="Pfam" id="PF12802">
    <property type="entry name" value="MarR_2"/>
    <property type="match status" value="1"/>
</dbReference>
<reference evidence="2 3" key="2">
    <citation type="journal article" date="2017" name="Int. J. Syst. Evol. Microbiol.">
        <title>Gordonia phthalatica sp. nov., a di-n-butyl phthalate-degrading bacterium isolated from activated sludge.</title>
        <authorList>
            <person name="Jin D."/>
            <person name="Kong X."/>
            <person name="Jia M."/>
            <person name="Yu X."/>
            <person name="Wang X."/>
            <person name="Zhuang X."/>
            <person name="Deng Y."/>
            <person name="Bai Z."/>
        </authorList>
    </citation>
    <scope>NUCLEOTIDE SEQUENCE [LARGE SCALE GENOMIC DNA]</scope>
    <source>
        <strain evidence="2 3">QH-11</strain>
    </source>
</reference>
<dbReference type="PATRIC" id="fig|1136941.3.peg.2702"/>
<dbReference type="CDD" id="cd00090">
    <property type="entry name" value="HTH_ARSR"/>
    <property type="match status" value="1"/>
</dbReference>
<evidence type="ECO:0000259" key="1">
    <source>
        <dbReference type="PROSITE" id="PS50995"/>
    </source>
</evidence>
<name>A0A0N9N7F7_9ACTN</name>
<feature type="domain" description="HTH marR-type" evidence="1">
    <location>
        <begin position="1"/>
        <end position="123"/>
    </location>
</feature>
<dbReference type="PROSITE" id="PS50995">
    <property type="entry name" value="HTH_MARR_2"/>
    <property type="match status" value="1"/>
</dbReference>
<dbReference type="STRING" id="1136941.ACH46_13280"/>
<sequence length="142" mass="15558">MELARVFEIARKRRLTSGITGTKIGILKHLKRHDARLTELAECLTVSLPVASRAVGALETEGYVIRRTDPEDARASLLSLSSAGVDYICTRESQFIAHFAARLADWSDEDAAQAEAVLSRLRDPILAALEPLPEQQSAQTTT</sequence>
<dbReference type="InterPro" id="IPR036388">
    <property type="entry name" value="WH-like_DNA-bd_sf"/>
</dbReference>
<evidence type="ECO:0000313" key="3">
    <source>
        <dbReference type="Proteomes" id="UP000063789"/>
    </source>
</evidence>
<dbReference type="InterPro" id="IPR039422">
    <property type="entry name" value="MarR/SlyA-like"/>
</dbReference>
<dbReference type="SMART" id="SM00347">
    <property type="entry name" value="HTH_MARR"/>
    <property type="match status" value="1"/>
</dbReference>
<dbReference type="EMBL" id="CP011853">
    <property type="protein sequence ID" value="ALG86881.1"/>
    <property type="molecule type" value="Genomic_DNA"/>
</dbReference>
<organism evidence="2 3">
    <name type="scientific">Gordonia phthalatica</name>
    <dbReference type="NCBI Taxonomy" id="1136941"/>
    <lineage>
        <taxon>Bacteria</taxon>
        <taxon>Bacillati</taxon>
        <taxon>Actinomycetota</taxon>
        <taxon>Actinomycetes</taxon>
        <taxon>Mycobacteriales</taxon>
        <taxon>Gordoniaceae</taxon>
        <taxon>Gordonia</taxon>
    </lineage>
</organism>
<dbReference type="PANTHER" id="PTHR33164:SF57">
    <property type="entry name" value="MARR-FAMILY TRANSCRIPTIONAL REGULATOR"/>
    <property type="match status" value="1"/>
</dbReference>
<gene>
    <name evidence="2" type="ORF">ACH46_13280</name>
</gene>
<dbReference type="AlphaFoldDB" id="A0A0N9N7F7"/>
<reference evidence="3" key="1">
    <citation type="submission" date="2015-06" db="EMBL/GenBank/DDBJ databases">
        <title>Complete genome sequence and metabolic analysis of phthalate degradation pathway in Gordonia sp. QH-11.</title>
        <authorList>
            <person name="Jin D."/>
            <person name="Kong X."/>
            <person name="Bai Z."/>
        </authorList>
    </citation>
    <scope>NUCLEOTIDE SEQUENCE [LARGE SCALE GENOMIC DNA]</scope>
    <source>
        <strain evidence="3">QH-11</strain>
    </source>
</reference>
<accession>A0A0N9N7F7</accession>
<dbReference type="PANTHER" id="PTHR33164">
    <property type="entry name" value="TRANSCRIPTIONAL REGULATOR, MARR FAMILY"/>
    <property type="match status" value="1"/>
</dbReference>
<dbReference type="InterPro" id="IPR000835">
    <property type="entry name" value="HTH_MarR-typ"/>
</dbReference>
<dbReference type="InterPro" id="IPR011991">
    <property type="entry name" value="ArsR-like_HTH"/>
</dbReference>
<dbReference type="Proteomes" id="UP000063789">
    <property type="component" value="Chromosome"/>
</dbReference>